<dbReference type="Proteomes" id="UP000183107">
    <property type="component" value="Unassembled WGS sequence"/>
</dbReference>
<accession>A0A1I5DA99</accession>
<evidence type="ECO:0000256" key="1">
    <source>
        <dbReference type="SAM" id="MobiDB-lite"/>
    </source>
</evidence>
<name>A0A1I5DA99_9PROT</name>
<evidence type="ECO:0000313" key="3">
    <source>
        <dbReference type="Proteomes" id="UP000183107"/>
    </source>
</evidence>
<sequence length="70" mass="7795">MEKPDPDNPGKPEANALRGPGGLTLHEIHAQVKLSTAGDRADSTQHEPRQAVSRWRQITRWAWGKNKGRS</sequence>
<dbReference type="OrthoDB" id="8565097at2"/>
<reference evidence="3" key="1">
    <citation type="submission" date="2016-10" db="EMBL/GenBank/DDBJ databases">
        <authorList>
            <person name="Varghese N."/>
        </authorList>
    </citation>
    <scope>NUCLEOTIDE SEQUENCE [LARGE SCALE GENOMIC DNA]</scope>
    <source>
        <strain evidence="3">Nsp8</strain>
    </source>
</reference>
<evidence type="ECO:0000313" key="2">
    <source>
        <dbReference type="EMBL" id="SFN96188.1"/>
    </source>
</evidence>
<protein>
    <submittedName>
        <fullName evidence="2">Uncharacterized protein</fullName>
    </submittedName>
</protein>
<gene>
    <name evidence="2" type="ORF">SAMN05216386_2256</name>
</gene>
<feature type="region of interest" description="Disordered" evidence="1">
    <location>
        <begin position="34"/>
        <end position="53"/>
    </location>
</feature>
<feature type="compositionally biased region" description="Basic and acidic residues" evidence="1">
    <location>
        <begin position="1"/>
        <end position="10"/>
    </location>
</feature>
<dbReference type="RefSeq" id="WP_074797438.1">
    <property type="nucleotide sequence ID" value="NZ_FOVJ01000005.1"/>
</dbReference>
<dbReference type="AlphaFoldDB" id="A0A1I5DA99"/>
<feature type="compositionally biased region" description="Basic and acidic residues" evidence="1">
    <location>
        <begin position="39"/>
        <end position="49"/>
    </location>
</feature>
<feature type="region of interest" description="Disordered" evidence="1">
    <location>
        <begin position="1"/>
        <end position="23"/>
    </location>
</feature>
<organism evidence="2 3">
    <name type="scientific">Nitrosospira briensis</name>
    <dbReference type="NCBI Taxonomy" id="35799"/>
    <lineage>
        <taxon>Bacteria</taxon>
        <taxon>Pseudomonadati</taxon>
        <taxon>Pseudomonadota</taxon>
        <taxon>Betaproteobacteria</taxon>
        <taxon>Nitrosomonadales</taxon>
        <taxon>Nitrosomonadaceae</taxon>
        <taxon>Nitrosospira</taxon>
    </lineage>
</organism>
<proteinExistence type="predicted"/>
<keyword evidence="3" id="KW-1185">Reference proteome</keyword>
<dbReference type="EMBL" id="FOVJ01000005">
    <property type="protein sequence ID" value="SFN96188.1"/>
    <property type="molecule type" value="Genomic_DNA"/>
</dbReference>